<gene>
    <name evidence="2" type="ORF">BT67DRAFT_81671</name>
</gene>
<feature type="compositionally biased region" description="Polar residues" evidence="1">
    <location>
        <begin position="57"/>
        <end position="75"/>
    </location>
</feature>
<accession>A0AAN6ZBW2</accession>
<proteinExistence type="predicted"/>
<keyword evidence="3" id="KW-1185">Reference proteome</keyword>
<sequence>MPVPPNHINSHCLAKHPELQNSMARMADPVPGIFPPNGISSSKKKTPRPKRRGRFMTNPTCNTLNKHHTLSTTAHRPTPSTNSPSRSHLYATICQAMLQSQFMTSPAPSQPHDSQSTPYHPHRPHHATPTPPHQLMTSGHSQPTSHTCAGAQEA</sequence>
<feature type="compositionally biased region" description="Low complexity" evidence="1">
    <location>
        <begin position="76"/>
        <end position="87"/>
    </location>
</feature>
<evidence type="ECO:0000256" key="1">
    <source>
        <dbReference type="SAM" id="MobiDB-lite"/>
    </source>
</evidence>
<reference evidence="2" key="1">
    <citation type="journal article" date="2023" name="Mol. Phylogenet. Evol.">
        <title>Genome-scale phylogeny and comparative genomics of the fungal order Sordariales.</title>
        <authorList>
            <person name="Hensen N."/>
            <person name="Bonometti L."/>
            <person name="Westerberg I."/>
            <person name="Brannstrom I.O."/>
            <person name="Guillou S."/>
            <person name="Cros-Aarteil S."/>
            <person name="Calhoun S."/>
            <person name="Haridas S."/>
            <person name="Kuo A."/>
            <person name="Mondo S."/>
            <person name="Pangilinan J."/>
            <person name="Riley R."/>
            <person name="LaButti K."/>
            <person name="Andreopoulos B."/>
            <person name="Lipzen A."/>
            <person name="Chen C."/>
            <person name="Yan M."/>
            <person name="Daum C."/>
            <person name="Ng V."/>
            <person name="Clum A."/>
            <person name="Steindorff A."/>
            <person name="Ohm R.A."/>
            <person name="Martin F."/>
            <person name="Silar P."/>
            <person name="Natvig D.O."/>
            <person name="Lalanne C."/>
            <person name="Gautier V."/>
            <person name="Ament-Velasquez S.L."/>
            <person name="Kruys A."/>
            <person name="Hutchinson M.I."/>
            <person name="Powell A.J."/>
            <person name="Barry K."/>
            <person name="Miller A.N."/>
            <person name="Grigoriev I.V."/>
            <person name="Debuchy R."/>
            <person name="Gladieux P."/>
            <person name="Hiltunen Thoren M."/>
            <person name="Johannesson H."/>
        </authorList>
    </citation>
    <scope>NUCLEOTIDE SEQUENCE</scope>
    <source>
        <strain evidence="2">CBS 123565</strain>
    </source>
</reference>
<name>A0AAN6ZBW2_9PEZI</name>
<feature type="compositionally biased region" description="Polar residues" evidence="1">
    <location>
        <begin position="97"/>
        <end position="116"/>
    </location>
</feature>
<evidence type="ECO:0000313" key="2">
    <source>
        <dbReference type="EMBL" id="KAK4132577.1"/>
    </source>
</evidence>
<feature type="compositionally biased region" description="Polar residues" evidence="1">
    <location>
        <begin position="135"/>
        <end position="147"/>
    </location>
</feature>
<protein>
    <submittedName>
        <fullName evidence="2">Uncharacterized protein</fullName>
    </submittedName>
</protein>
<dbReference type="Proteomes" id="UP001304895">
    <property type="component" value="Unassembled WGS sequence"/>
</dbReference>
<evidence type="ECO:0000313" key="3">
    <source>
        <dbReference type="Proteomes" id="UP001304895"/>
    </source>
</evidence>
<dbReference type="AlphaFoldDB" id="A0AAN6ZBW2"/>
<dbReference type="EMBL" id="MU853417">
    <property type="protein sequence ID" value="KAK4132577.1"/>
    <property type="molecule type" value="Genomic_DNA"/>
</dbReference>
<comment type="caution">
    <text evidence="2">The sequence shown here is derived from an EMBL/GenBank/DDBJ whole genome shotgun (WGS) entry which is preliminary data.</text>
</comment>
<reference evidence="2" key="2">
    <citation type="submission" date="2023-05" db="EMBL/GenBank/DDBJ databases">
        <authorList>
            <consortium name="Lawrence Berkeley National Laboratory"/>
            <person name="Steindorff A."/>
            <person name="Hensen N."/>
            <person name="Bonometti L."/>
            <person name="Westerberg I."/>
            <person name="Brannstrom I.O."/>
            <person name="Guillou S."/>
            <person name="Cros-Aarteil S."/>
            <person name="Calhoun S."/>
            <person name="Haridas S."/>
            <person name="Kuo A."/>
            <person name="Mondo S."/>
            <person name="Pangilinan J."/>
            <person name="Riley R."/>
            <person name="Labutti K."/>
            <person name="Andreopoulos B."/>
            <person name="Lipzen A."/>
            <person name="Chen C."/>
            <person name="Yanf M."/>
            <person name="Daum C."/>
            <person name="Ng V."/>
            <person name="Clum A."/>
            <person name="Ohm R."/>
            <person name="Martin F."/>
            <person name="Silar P."/>
            <person name="Natvig D."/>
            <person name="Lalanne C."/>
            <person name="Gautier V."/>
            <person name="Ament-Velasquez S.L."/>
            <person name="Kruys A."/>
            <person name="Hutchinson M.I."/>
            <person name="Powell A.J."/>
            <person name="Barry K."/>
            <person name="Miller A.N."/>
            <person name="Grigoriev I.V."/>
            <person name="Debuchy R."/>
            <person name="Gladieux P."/>
            <person name="Thoren M.H."/>
            <person name="Johannesson H."/>
        </authorList>
    </citation>
    <scope>NUCLEOTIDE SEQUENCE</scope>
    <source>
        <strain evidence="2">CBS 123565</strain>
    </source>
</reference>
<feature type="region of interest" description="Disordered" evidence="1">
    <location>
        <begin position="32"/>
        <end position="154"/>
    </location>
</feature>
<organism evidence="2 3">
    <name type="scientific">Trichocladium antarcticum</name>
    <dbReference type="NCBI Taxonomy" id="1450529"/>
    <lineage>
        <taxon>Eukaryota</taxon>
        <taxon>Fungi</taxon>
        <taxon>Dikarya</taxon>
        <taxon>Ascomycota</taxon>
        <taxon>Pezizomycotina</taxon>
        <taxon>Sordariomycetes</taxon>
        <taxon>Sordariomycetidae</taxon>
        <taxon>Sordariales</taxon>
        <taxon>Chaetomiaceae</taxon>
        <taxon>Trichocladium</taxon>
    </lineage>
</organism>
<feature type="compositionally biased region" description="Basic residues" evidence="1">
    <location>
        <begin position="42"/>
        <end position="54"/>
    </location>
</feature>